<accession>A0A4C1VS26</accession>
<organism evidence="2 3">
    <name type="scientific">Eumeta variegata</name>
    <name type="common">Bagworm moth</name>
    <name type="synonym">Eumeta japonica</name>
    <dbReference type="NCBI Taxonomy" id="151549"/>
    <lineage>
        <taxon>Eukaryota</taxon>
        <taxon>Metazoa</taxon>
        <taxon>Ecdysozoa</taxon>
        <taxon>Arthropoda</taxon>
        <taxon>Hexapoda</taxon>
        <taxon>Insecta</taxon>
        <taxon>Pterygota</taxon>
        <taxon>Neoptera</taxon>
        <taxon>Endopterygota</taxon>
        <taxon>Lepidoptera</taxon>
        <taxon>Glossata</taxon>
        <taxon>Ditrysia</taxon>
        <taxon>Tineoidea</taxon>
        <taxon>Psychidae</taxon>
        <taxon>Oiketicinae</taxon>
        <taxon>Eumeta</taxon>
    </lineage>
</organism>
<sequence>MMPAGVAESRDRLADEELPLLAPSPLLSKLRARTVIGSGIKIASGTGSRIESGHWEGSKSGTEAVIGNDRGRRQRTNVRLKSESTTRVESK</sequence>
<dbReference type="EMBL" id="BGZK01000408">
    <property type="protein sequence ID" value="GBP41908.1"/>
    <property type="molecule type" value="Genomic_DNA"/>
</dbReference>
<protein>
    <submittedName>
        <fullName evidence="2">Uncharacterized protein</fullName>
    </submittedName>
</protein>
<keyword evidence="3" id="KW-1185">Reference proteome</keyword>
<reference evidence="2 3" key="1">
    <citation type="journal article" date="2019" name="Commun. Biol.">
        <title>The bagworm genome reveals a unique fibroin gene that provides high tensile strength.</title>
        <authorList>
            <person name="Kono N."/>
            <person name="Nakamura H."/>
            <person name="Ohtoshi R."/>
            <person name="Tomita M."/>
            <person name="Numata K."/>
            <person name="Arakawa K."/>
        </authorList>
    </citation>
    <scope>NUCLEOTIDE SEQUENCE [LARGE SCALE GENOMIC DNA]</scope>
</reference>
<evidence type="ECO:0000256" key="1">
    <source>
        <dbReference type="SAM" id="MobiDB-lite"/>
    </source>
</evidence>
<proteinExistence type="predicted"/>
<evidence type="ECO:0000313" key="3">
    <source>
        <dbReference type="Proteomes" id="UP000299102"/>
    </source>
</evidence>
<feature type="region of interest" description="Disordered" evidence="1">
    <location>
        <begin position="46"/>
        <end position="91"/>
    </location>
</feature>
<comment type="caution">
    <text evidence="2">The sequence shown here is derived from an EMBL/GenBank/DDBJ whole genome shotgun (WGS) entry which is preliminary data.</text>
</comment>
<name>A0A4C1VS26_EUMVA</name>
<dbReference type="Proteomes" id="UP000299102">
    <property type="component" value="Unassembled WGS sequence"/>
</dbReference>
<gene>
    <name evidence="2" type="ORF">EVAR_31671_1</name>
</gene>
<dbReference type="AlphaFoldDB" id="A0A4C1VS26"/>
<evidence type="ECO:0000313" key="2">
    <source>
        <dbReference type="EMBL" id="GBP41908.1"/>
    </source>
</evidence>
<feature type="compositionally biased region" description="Basic and acidic residues" evidence="1">
    <location>
        <begin position="80"/>
        <end position="91"/>
    </location>
</feature>